<dbReference type="Pfam" id="PF01557">
    <property type="entry name" value="FAA_hydrolase"/>
    <property type="match status" value="1"/>
</dbReference>
<evidence type="ECO:0000313" key="4">
    <source>
        <dbReference type="Proteomes" id="UP000588068"/>
    </source>
</evidence>
<dbReference type="Gene3D" id="3.90.850.10">
    <property type="entry name" value="Fumarylacetoacetase-like, C-terminal domain"/>
    <property type="match status" value="1"/>
</dbReference>
<dbReference type="PANTHER" id="PTHR30143:SF0">
    <property type="entry name" value="2-KETO-4-PENTENOATE HYDRATASE"/>
    <property type="match status" value="1"/>
</dbReference>
<dbReference type="SUPFAM" id="SSF56529">
    <property type="entry name" value="FAH"/>
    <property type="match status" value="1"/>
</dbReference>
<evidence type="ECO:0000313" key="3">
    <source>
        <dbReference type="EMBL" id="MBB6094539.1"/>
    </source>
</evidence>
<name>A0A841HQE0_9GAMM</name>
<sequence length="282" mass="29724">MKVLLLFLASTSAAIACDDDPRVERVATSWQQQQALPALDDLDLDRALCFQSRFMDRMAESLGPVVGYKVGVYTAAARKTYAASAPVVGQLRQKMLVTEGSAIAASDGIALVSEADFILVVKDSGINDARTREEAYRHLRGFRPFIEVPDLNYAGSVKPSLGQLVALNVNARLGVLGAEIPLQQTRTGFDGLANLTAEVTVTGAAEGAVHARGIARETLGDPLEIVLAARDGLKQQGGALKAGDLISIGTLTPPRPVKAGETLSVRYSVAPSTAGITVPFVP</sequence>
<dbReference type="Proteomes" id="UP000588068">
    <property type="component" value="Unassembled WGS sequence"/>
</dbReference>
<organism evidence="3 4">
    <name type="scientific">Povalibacter uvarum</name>
    <dbReference type="NCBI Taxonomy" id="732238"/>
    <lineage>
        <taxon>Bacteria</taxon>
        <taxon>Pseudomonadati</taxon>
        <taxon>Pseudomonadota</taxon>
        <taxon>Gammaproteobacteria</taxon>
        <taxon>Steroidobacterales</taxon>
        <taxon>Steroidobacteraceae</taxon>
        <taxon>Povalibacter</taxon>
    </lineage>
</organism>
<comment type="caution">
    <text evidence="3">The sequence shown here is derived from an EMBL/GenBank/DDBJ whole genome shotgun (WGS) entry which is preliminary data.</text>
</comment>
<keyword evidence="1 3" id="KW-0456">Lyase</keyword>
<dbReference type="PROSITE" id="PS51257">
    <property type="entry name" value="PROKAR_LIPOPROTEIN"/>
    <property type="match status" value="1"/>
</dbReference>
<gene>
    <name evidence="3" type="ORF">HNQ60_003426</name>
</gene>
<protein>
    <submittedName>
        <fullName evidence="3">2-oxo-hept-3-ene-1,7-dioate hydratase</fullName>
        <ecNumber evidence="3">4.2.1.-</ecNumber>
    </submittedName>
</protein>
<dbReference type="GO" id="GO:0005737">
    <property type="term" value="C:cytoplasm"/>
    <property type="evidence" value="ECO:0007669"/>
    <property type="project" value="TreeGrafter"/>
</dbReference>
<dbReference type="AlphaFoldDB" id="A0A841HQE0"/>
<dbReference type="EMBL" id="JACHHZ010000004">
    <property type="protein sequence ID" value="MBB6094539.1"/>
    <property type="molecule type" value="Genomic_DNA"/>
</dbReference>
<dbReference type="InterPro" id="IPR036663">
    <property type="entry name" value="Fumarylacetoacetase_C_sf"/>
</dbReference>
<dbReference type="RefSeq" id="WP_184333954.1">
    <property type="nucleotide sequence ID" value="NZ_JACHHZ010000004.1"/>
</dbReference>
<accession>A0A841HQE0</accession>
<reference evidence="3 4" key="1">
    <citation type="submission" date="2020-08" db="EMBL/GenBank/DDBJ databases">
        <title>Genomic Encyclopedia of Type Strains, Phase IV (KMG-IV): sequencing the most valuable type-strain genomes for metagenomic binning, comparative biology and taxonomic classification.</title>
        <authorList>
            <person name="Goeker M."/>
        </authorList>
    </citation>
    <scope>NUCLEOTIDE SEQUENCE [LARGE SCALE GENOMIC DNA]</scope>
    <source>
        <strain evidence="3 4">DSM 26723</strain>
    </source>
</reference>
<evidence type="ECO:0000256" key="1">
    <source>
        <dbReference type="ARBA" id="ARBA00023239"/>
    </source>
</evidence>
<keyword evidence="4" id="KW-1185">Reference proteome</keyword>
<evidence type="ECO:0000259" key="2">
    <source>
        <dbReference type="Pfam" id="PF01557"/>
    </source>
</evidence>
<dbReference type="PANTHER" id="PTHR30143">
    <property type="entry name" value="ACID HYDRATASE"/>
    <property type="match status" value="1"/>
</dbReference>
<proteinExistence type="predicted"/>
<dbReference type="GO" id="GO:0008684">
    <property type="term" value="F:2-oxopent-4-enoate hydratase activity"/>
    <property type="evidence" value="ECO:0007669"/>
    <property type="project" value="TreeGrafter"/>
</dbReference>
<feature type="domain" description="Fumarylacetoacetase-like C-terminal" evidence="2">
    <location>
        <begin position="82"/>
        <end position="267"/>
    </location>
</feature>
<dbReference type="InterPro" id="IPR011234">
    <property type="entry name" value="Fumarylacetoacetase-like_C"/>
</dbReference>
<dbReference type="InterPro" id="IPR050772">
    <property type="entry name" value="Hydratase-Decarb/MhpD_sf"/>
</dbReference>
<dbReference type="EC" id="4.2.1.-" evidence="3"/>